<dbReference type="EMBL" id="JAQRFO010000025">
    <property type="protein sequence ID" value="MDC9622375.1"/>
    <property type="molecule type" value="Genomic_DNA"/>
</dbReference>
<comment type="caution">
    <text evidence="1">The sequence shown here is derived from an EMBL/GenBank/DDBJ whole genome shotgun (WGS) entry which is preliminary data.</text>
</comment>
<gene>
    <name evidence="1" type="ORF">PSI22_12200</name>
</gene>
<proteinExistence type="predicted"/>
<protein>
    <recommendedName>
        <fullName evidence="3">BioF2-like acetyltransferase domain-containing protein</fullName>
    </recommendedName>
</protein>
<evidence type="ECO:0000313" key="2">
    <source>
        <dbReference type="Proteomes" id="UP001214757"/>
    </source>
</evidence>
<name>A0ABT5M5Z5_9GAMM</name>
<accession>A0ABT5M5Z5</accession>
<evidence type="ECO:0000313" key="1">
    <source>
        <dbReference type="EMBL" id="MDC9622375.1"/>
    </source>
</evidence>
<reference evidence="1 2" key="1">
    <citation type="submission" date="2023-02" db="EMBL/GenBank/DDBJ databases">
        <title>Entomopathogenic bacteria.</title>
        <authorList>
            <person name="Machado R.A."/>
        </authorList>
    </citation>
    <scope>NUCLEOTIDE SEQUENCE [LARGE SCALE GENOMIC DNA]</scope>
    <source>
        <strain evidence="1 2">XENO-7</strain>
    </source>
</reference>
<organism evidence="1 2">
    <name type="scientific">Xenorhabdus aichiensis</name>
    <dbReference type="NCBI Taxonomy" id="3025874"/>
    <lineage>
        <taxon>Bacteria</taxon>
        <taxon>Pseudomonadati</taxon>
        <taxon>Pseudomonadota</taxon>
        <taxon>Gammaproteobacteria</taxon>
        <taxon>Enterobacterales</taxon>
        <taxon>Morganellaceae</taxon>
        <taxon>Xenorhabdus</taxon>
    </lineage>
</organism>
<keyword evidence="2" id="KW-1185">Reference proteome</keyword>
<dbReference type="RefSeq" id="WP_273579998.1">
    <property type="nucleotide sequence ID" value="NZ_JAQRFO010000025.1"/>
</dbReference>
<sequence>MIQNIEYREVQNFVLGKNEHVNLNELPYWPFRMVFPICTQKKGLIPIGTFYLPFNTISDFEFKIIEENISDLSSEEIIFIPHIRKDDEETLQKLRELGFYLIDIEGESIVKYIGIDSDEYLREKIGSKRFREHNRIVRKSQEYIVMTYTLEEVLHDSTLFEGWSNLFNIHEKKYNNSISVYGSDFLNKFSILKNHGEYQFNFRFSGDQIIQVYLTRITSDTLYLIAAASNPHYIENGINLYTTLMMDNIKEKNRLNIEFLHLGRGGKERKLMYGANIYIPHIHAIYTKSQDASHEIDNG</sequence>
<evidence type="ECO:0008006" key="3">
    <source>
        <dbReference type="Google" id="ProtNLM"/>
    </source>
</evidence>
<dbReference type="Proteomes" id="UP001214757">
    <property type="component" value="Unassembled WGS sequence"/>
</dbReference>